<reference evidence="2" key="1">
    <citation type="submission" date="2021-03" db="EMBL/GenBank/DDBJ databases">
        <title>Draft genome sequence of rust myrtle Austropuccinia psidii MF-1, a brazilian biotype.</title>
        <authorList>
            <person name="Quecine M.C."/>
            <person name="Pachon D.M.R."/>
            <person name="Bonatelli M.L."/>
            <person name="Correr F.H."/>
            <person name="Franceschini L.M."/>
            <person name="Leite T.F."/>
            <person name="Margarido G.R.A."/>
            <person name="Almeida C.A."/>
            <person name="Ferrarezi J.A."/>
            <person name="Labate C.A."/>
        </authorList>
    </citation>
    <scope>NUCLEOTIDE SEQUENCE</scope>
    <source>
        <strain evidence="2">MF-1</strain>
    </source>
</reference>
<feature type="compositionally biased region" description="Polar residues" evidence="1">
    <location>
        <begin position="98"/>
        <end position="110"/>
    </location>
</feature>
<dbReference type="Proteomes" id="UP000765509">
    <property type="component" value="Unassembled WGS sequence"/>
</dbReference>
<feature type="region of interest" description="Disordered" evidence="1">
    <location>
        <begin position="14"/>
        <end position="130"/>
    </location>
</feature>
<dbReference type="EMBL" id="AVOT02000020">
    <property type="protein sequence ID" value="MBW0460476.1"/>
    <property type="molecule type" value="Genomic_DNA"/>
</dbReference>
<evidence type="ECO:0000256" key="1">
    <source>
        <dbReference type="SAM" id="MobiDB-lite"/>
    </source>
</evidence>
<dbReference type="AlphaFoldDB" id="A0A9Q3B8G6"/>
<evidence type="ECO:0000313" key="3">
    <source>
        <dbReference type="Proteomes" id="UP000765509"/>
    </source>
</evidence>
<accession>A0A9Q3B8G6</accession>
<proteinExistence type="predicted"/>
<comment type="caution">
    <text evidence="2">The sequence shown here is derived from an EMBL/GenBank/DDBJ whole genome shotgun (WGS) entry which is preliminary data.</text>
</comment>
<sequence>MKPPLLIDIGFPRNYPVHWPRSHRGRRKPITGSNDQQRTHKQETPAQSPIPDQIQPRSQTRGLDRFRNGNTNPQTPERPIYMANVQRNAQYGSIMGRSGNNNPEDLSQENGLDGSHQKLKGWNTNKNSKL</sequence>
<feature type="compositionally biased region" description="Basic residues" evidence="1">
    <location>
        <begin position="20"/>
        <end position="29"/>
    </location>
</feature>
<gene>
    <name evidence="2" type="ORF">O181_000191</name>
</gene>
<evidence type="ECO:0000313" key="2">
    <source>
        <dbReference type="EMBL" id="MBW0460476.1"/>
    </source>
</evidence>
<keyword evidence="3" id="KW-1185">Reference proteome</keyword>
<protein>
    <submittedName>
        <fullName evidence="2">Uncharacterized protein</fullName>
    </submittedName>
</protein>
<organism evidence="2 3">
    <name type="scientific">Austropuccinia psidii MF-1</name>
    <dbReference type="NCBI Taxonomy" id="1389203"/>
    <lineage>
        <taxon>Eukaryota</taxon>
        <taxon>Fungi</taxon>
        <taxon>Dikarya</taxon>
        <taxon>Basidiomycota</taxon>
        <taxon>Pucciniomycotina</taxon>
        <taxon>Pucciniomycetes</taxon>
        <taxon>Pucciniales</taxon>
        <taxon>Sphaerophragmiaceae</taxon>
        <taxon>Austropuccinia</taxon>
    </lineage>
</organism>
<name>A0A9Q3B8G6_9BASI</name>